<name>A0A9P1BTN9_9DINO</name>
<reference evidence="3" key="2">
    <citation type="submission" date="2024-04" db="EMBL/GenBank/DDBJ databases">
        <authorList>
            <person name="Chen Y."/>
            <person name="Shah S."/>
            <person name="Dougan E. K."/>
            <person name="Thang M."/>
            <person name="Chan C."/>
        </authorList>
    </citation>
    <scope>NUCLEOTIDE SEQUENCE [LARGE SCALE GENOMIC DNA]</scope>
</reference>
<dbReference type="EMBL" id="CAMXCT010000467">
    <property type="protein sequence ID" value="CAI3979215.1"/>
    <property type="molecule type" value="Genomic_DNA"/>
</dbReference>
<keyword evidence="5" id="KW-1185">Reference proteome</keyword>
<accession>A0A9P1BTN9</accession>
<evidence type="ECO:0000256" key="1">
    <source>
        <dbReference type="SAM" id="MobiDB-lite"/>
    </source>
</evidence>
<dbReference type="AlphaFoldDB" id="A0A9P1BTN9"/>
<dbReference type="SUPFAM" id="SSF50978">
    <property type="entry name" value="WD40 repeat-like"/>
    <property type="match status" value="1"/>
</dbReference>
<dbReference type="InterPro" id="IPR036322">
    <property type="entry name" value="WD40_repeat_dom_sf"/>
</dbReference>
<sequence>MFSPRQTDFQICAMAHQLCLQRLAVLPEAVKSISCLETGDVVLSSKSNVWVFPSHVCSQAALPQIECEATCILALGSQTIAAGDHAGRVKVWHLRRQTLKEVRNIHVHFSAIRAISSGGDILLTASDDGSVKQLDVLSNFVPSDFFTTGVPATSVLARGKNVLVGCEDGIVWELSRRLNHPTVLRRLELGAPVLSLDADAEFPGARVLAAGHGRFAVWLDLAHDVEEVQPPTLSGKCGPDAVVKLLPGRPQDLLVISGSDPLDGASIRRHASFDVLKSVQTCRALARDPRSNLSFYFVAEVLQGANRQMELFRILPSEVPSKCAIQDLPLQDEPDKELARASPEDEFSSLNVPSSPKDGEDDDEAERSTAGGPSRSRSHRRVKAFRDPTQASLAKITTEPLGP</sequence>
<dbReference type="InterPro" id="IPR015943">
    <property type="entry name" value="WD40/YVTN_repeat-like_dom_sf"/>
</dbReference>
<dbReference type="Gene3D" id="2.130.10.10">
    <property type="entry name" value="YVTN repeat-like/Quinoprotein amine dehydrogenase"/>
    <property type="match status" value="1"/>
</dbReference>
<proteinExistence type="predicted"/>
<feature type="region of interest" description="Disordered" evidence="1">
    <location>
        <begin position="334"/>
        <end position="403"/>
    </location>
</feature>
<dbReference type="EMBL" id="CAMXCT030000467">
    <property type="protein sequence ID" value="CAL4766527.1"/>
    <property type="molecule type" value="Genomic_DNA"/>
</dbReference>
<evidence type="ECO:0000313" key="5">
    <source>
        <dbReference type="Proteomes" id="UP001152797"/>
    </source>
</evidence>
<dbReference type="Proteomes" id="UP001152797">
    <property type="component" value="Unassembled WGS sequence"/>
</dbReference>
<reference evidence="2" key="1">
    <citation type="submission" date="2022-10" db="EMBL/GenBank/DDBJ databases">
        <authorList>
            <person name="Chen Y."/>
            <person name="Dougan E. K."/>
            <person name="Chan C."/>
            <person name="Rhodes N."/>
            <person name="Thang M."/>
        </authorList>
    </citation>
    <scope>NUCLEOTIDE SEQUENCE</scope>
</reference>
<comment type="caution">
    <text evidence="2">The sequence shown here is derived from an EMBL/GenBank/DDBJ whole genome shotgun (WGS) entry which is preliminary data.</text>
</comment>
<evidence type="ECO:0000313" key="2">
    <source>
        <dbReference type="EMBL" id="CAI3979215.1"/>
    </source>
</evidence>
<gene>
    <name evidence="2" type="ORF">C1SCF055_LOCUS7184</name>
</gene>
<protein>
    <submittedName>
        <fullName evidence="4">Serine/arginine-rich splicing factor 2</fullName>
    </submittedName>
</protein>
<dbReference type="EMBL" id="CAMXCT020000467">
    <property type="protein sequence ID" value="CAL1132590.1"/>
    <property type="molecule type" value="Genomic_DNA"/>
</dbReference>
<dbReference type="OrthoDB" id="439808at2759"/>
<evidence type="ECO:0000313" key="3">
    <source>
        <dbReference type="EMBL" id="CAL1132590.1"/>
    </source>
</evidence>
<evidence type="ECO:0000313" key="4">
    <source>
        <dbReference type="EMBL" id="CAL4766527.1"/>
    </source>
</evidence>
<organism evidence="2">
    <name type="scientific">Cladocopium goreaui</name>
    <dbReference type="NCBI Taxonomy" id="2562237"/>
    <lineage>
        <taxon>Eukaryota</taxon>
        <taxon>Sar</taxon>
        <taxon>Alveolata</taxon>
        <taxon>Dinophyceae</taxon>
        <taxon>Suessiales</taxon>
        <taxon>Symbiodiniaceae</taxon>
        <taxon>Cladocopium</taxon>
    </lineage>
</organism>